<reference evidence="4 5" key="1">
    <citation type="submission" date="2019-07" db="EMBL/GenBank/DDBJ databases">
        <title>Whole genome shotgun sequence of Swaminathania salitolerans NBRC 104436.</title>
        <authorList>
            <person name="Hosoyama A."/>
            <person name="Uohara A."/>
            <person name="Ohji S."/>
            <person name="Ichikawa N."/>
        </authorList>
    </citation>
    <scope>NUCLEOTIDE SEQUENCE [LARGE SCALE GENOMIC DNA]</scope>
    <source>
        <strain evidence="4 5">NBRC 104436</strain>
    </source>
</reference>
<keyword evidence="5" id="KW-1185">Reference proteome</keyword>
<dbReference type="EMBL" id="BJVC01000002">
    <property type="protein sequence ID" value="GEL02177.1"/>
    <property type="molecule type" value="Genomic_DNA"/>
</dbReference>
<evidence type="ECO:0000256" key="1">
    <source>
        <dbReference type="ARBA" id="ARBA00006718"/>
    </source>
</evidence>
<evidence type="ECO:0000313" key="5">
    <source>
        <dbReference type="Proteomes" id="UP000321405"/>
    </source>
</evidence>
<dbReference type="InterPro" id="IPR016092">
    <property type="entry name" value="ATAP"/>
</dbReference>
<evidence type="ECO:0000313" key="4">
    <source>
        <dbReference type="EMBL" id="GEL02177.1"/>
    </source>
</evidence>
<dbReference type="InterPro" id="IPR050322">
    <property type="entry name" value="Fe-S_cluster_asmbl/transfer"/>
</dbReference>
<protein>
    <submittedName>
        <fullName evidence="4">Iron-binding protein IscA</fullName>
    </submittedName>
</protein>
<accession>A0A511BPD9</accession>
<dbReference type="PROSITE" id="PS01152">
    <property type="entry name" value="HESB"/>
    <property type="match status" value="1"/>
</dbReference>
<dbReference type="InterPro" id="IPR035903">
    <property type="entry name" value="HesB-like_dom_sf"/>
</dbReference>
<dbReference type="GO" id="GO:0016226">
    <property type="term" value="P:iron-sulfur cluster assembly"/>
    <property type="evidence" value="ECO:0007669"/>
    <property type="project" value="InterPro"/>
</dbReference>
<evidence type="ECO:0000256" key="2">
    <source>
        <dbReference type="SAM" id="MobiDB-lite"/>
    </source>
</evidence>
<sequence length="136" mass="14758">MSQTEIGKENPMAADSAPLQEKAAPRALPPLMQMTDRAATRLRQLYEGANKGQTLRIGVNTKGCSGMAYDMSFVTAPSAGDERVVDHGLELLIDRKATLFLIGSVMDYEVKDLESGFTFSNPNEKGRCGCGESFHV</sequence>
<feature type="region of interest" description="Disordered" evidence="2">
    <location>
        <begin position="1"/>
        <end position="21"/>
    </location>
</feature>
<dbReference type="InterPro" id="IPR000361">
    <property type="entry name" value="ATAP_core_dom"/>
</dbReference>
<dbReference type="Gene3D" id="2.60.300.12">
    <property type="entry name" value="HesB-like domain"/>
    <property type="match status" value="1"/>
</dbReference>
<organism evidence="4 5">
    <name type="scientific">Swaminathania salitolerans</name>
    <dbReference type="NCBI Taxonomy" id="182838"/>
    <lineage>
        <taxon>Bacteria</taxon>
        <taxon>Pseudomonadati</taxon>
        <taxon>Pseudomonadota</taxon>
        <taxon>Alphaproteobacteria</taxon>
        <taxon>Acetobacterales</taxon>
        <taxon>Acetobacteraceae</taxon>
        <taxon>Swaminathania</taxon>
    </lineage>
</organism>
<dbReference type="PANTHER" id="PTHR10072">
    <property type="entry name" value="IRON-SULFUR CLUSTER ASSEMBLY PROTEIN"/>
    <property type="match status" value="1"/>
</dbReference>
<dbReference type="SUPFAM" id="SSF89360">
    <property type="entry name" value="HesB-like domain"/>
    <property type="match status" value="1"/>
</dbReference>
<dbReference type="PANTHER" id="PTHR10072:SF41">
    <property type="entry name" value="IRON-SULFUR CLUSTER ASSEMBLY 1 HOMOLOG, MITOCHONDRIAL"/>
    <property type="match status" value="1"/>
</dbReference>
<dbReference type="GO" id="GO:0051537">
    <property type="term" value="F:2 iron, 2 sulfur cluster binding"/>
    <property type="evidence" value="ECO:0007669"/>
    <property type="project" value="TreeGrafter"/>
</dbReference>
<evidence type="ECO:0000259" key="3">
    <source>
        <dbReference type="Pfam" id="PF01521"/>
    </source>
</evidence>
<dbReference type="InterPro" id="IPR017870">
    <property type="entry name" value="FeS_cluster_insertion_CS"/>
</dbReference>
<dbReference type="AlphaFoldDB" id="A0A511BPD9"/>
<comment type="caution">
    <text evidence="4">The sequence shown here is derived from an EMBL/GenBank/DDBJ whole genome shotgun (WGS) entry which is preliminary data.</text>
</comment>
<proteinExistence type="inferred from homology"/>
<feature type="domain" description="Core" evidence="3">
    <location>
        <begin position="32"/>
        <end position="132"/>
    </location>
</feature>
<comment type="similarity">
    <text evidence="1">Belongs to the HesB/IscA family.</text>
</comment>
<dbReference type="Proteomes" id="UP000321405">
    <property type="component" value="Unassembled WGS sequence"/>
</dbReference>
<dbReference type="Pfam" id="PF01521">
    <property type="entry name" value="Fe-S_biosyn"/>
    <property type="match status" value="1"/>
</dbReference>
<dbReference type="NCBIfam" id="TIGR00049">
    <property type="entry name" value="iron-sulfur cluster assembly accessory protein"/>
    <property type="match status" value="1"/>
</dbReference>
<dbReference type="GO" id="GO:0005737">
    <property type="term" value="C:cytoplasm"/>
    <property type="evidence" value="ECO:0007669"/>
    <property type="project" value="TreeGrafter"/>
</dbReference>
<name>A0A511BPD9_9PROT</name>
<gene>
    <name evidence="4" type="primary">iscA</name>
    <name evidence="4" type="ORF">SSA02_13400</name>
</gene>